<evidence type="ECO:0000256" key="3">
    <source>
        <dbReference type="ARBA" id="ARBA00023274"/>
    </source>
</evidence>
<dbReference type="AlphaFoldDB" id="A0AAV7XJC0"/>
<protein>
    <recommendedName>
        <fullName evidence="7">28S ribosomal protein S18c, mitochondrial</fullName>
    </recommendedName>
</protein>
<keyword evidence="2" id="KW-0689">Ribosomal protein</keyword>
<dbReference type="Pfam" id="PF01084">
    <property type="entry name" value="Ribosomal_S18"/>
    <property type="match status" value="1"/>
</dbReference>
<dbReference type="GO" id="GO:0032543">
    <property type="term" value="P:mitochondrial translation"/>
    <property type="evidence" value="ECO:0007669"/>
    <property type="project" value="TreeGrafter"/>
</dbReference>
<dbReference type="Proteomes" id="UP001075354">
    <property type="component" value="Chromosome 8"/>
</dbReference>
<dbReference type="PANTHER" id="PTHR13479:SF40">
    <property type="entry name" value="SMALL RIBOSOMAL SUBUNIT PROTEIN BS18M"/>
    <property type="match status" value="1"/>
</dbReference>
<dbReference type="SUPFAM" id="SSF46911">
    <property type="entry name" value="Ribosomal protein S18"/>
    <property type="match status" value="1"/>
</dbReference>
<evidence type="ECO:0000256" key="1">
    <source>
        <dbReference type="ARBA" id="ARBA00005589"/>
    </source>
</evidence>
<evidence type="ECO:0000256" key="4">
    <source>
        <dbReference type="SAM" id="MobiDB-lite"/>
    </source>
</evidence>
<name>A0AAV7XJC0_9NEOP</name>
<dbReference type="NCBIfam" id="TIGR00165">
    <property type="entry name" value="S18"/>
    <property type="match status" value="1"/>
</dbReference>
<proteinExistence type="inferred from homology"/>
<evidence type="ECO:0000256" key="2">
    <source>
        <dbReference type="ARBA" id="ARBA00022980"/>
    </source>
</evidence>
<dbReference type="PANTHER" id="PTHR13479">
    <property type="entry name" value="30S RIBOSOMAL PROTEIN S18"/>
    <property type="match status" value="1"/>
</dbReference>
<dbReference type="GO" id="GO:0070181">
    <property type="term" value="F:small ribosomal subunit rRNA binding"/>
    <property type="evidence" value="ECO:0007669"/>
    <property type="project" value="TreeGrafter"/>
</dbReference>
<dbReference type="EMBL" id="JAPTSV010000008">
    <property type="protein sequence ID" value="KAJ1524944.1"/>
    <property type="molecule type" value="Genomic_DNA"/>
</dbReference>
<comment type="caution">
    <text evidence="5">The sequence shown here is derived from an EMBL/GenBank/DDBJ whole genome shotgun (WGS) entry which is preliminary data.</text>
</comment>
<dbReference type="Gene3D" id="4.10.640.10">
    <property type="entry name" value="Ribosomal protein S18"/>
    <property type="match status" value="1"/>
</dbReference>
<keyword evidence="3" id="KW-0687">Ribonucleoprotein</keyword>
<sequence length="183" mass="21210">MSLWVKAAFVNGRMLMQQPVVQRLPQIAYEQKRTAYFTMGMQRFGKRKGRKPRPSSDKQPVPPSALYQNEIDPEVFKARAQDLPEESMESPFVQHSRQCILCKYGVTPDYKNVKLLSQFISSHTGRVFGRHITGLCKMQQERVEAEIVKARSAGFMAYYYKHPEFLNDPKLCDPTRPARPHPY</sequence>
<feature type="compositionally biased region" description="Basic residues" evidence="4">
    <location>
        <begin position="44"/>
        <end position="53"/>
    </location>
</feature>
<reference evidence="5" key="1">
    <citation type="submission" date="2022-12" db="EMBL/GenBank/DDBJ databases">
        <title>Chromosome-level genome assembly of the bean flower thrips Megalurothrips usitatus.</title>
        <authorList>
            <person name="Ma L."/>
            <person name="Liu Q."/>
            <person name="Li H."/>
            <person name="Cai W."/>
        </authorList>
    </citation>
    <scope>NUCLEOTIDE SEQUENCE</scope>
    <source>
        <strain evidence="5">Cailab_2022a</strain>
    </source>
</reference>
<dbReference type="InterPro" id="IPR001648">
    <property type="entry name" value="Ribosomal_bS18"/>
</dbReference>
<feature type="region of interest" description="Disordered" evidence="4">
    <location>
        <begin position="42"/>
        <end position="65"/>
    </location>
</feature>
<evidence type="ECO:0000313" key="6">
    <source>
        <dbReference type="Proteomes" id="UP001075354"/>
    </source>
</evidence>
<evidence type="ECO:0008006" key="7">
    <source>
        <dbReference type="Google" id="ProtNLM"/>
    </source>
</evidence>
<dbReference type="GO" id="GO:0003735">
    <property type="term" value="F:structural constituent of ribosome"/>
    <property type="evidence" value="ECO:0007669"/>
    <property type="project" value="InterPro"/>
</dbReference>
<evidence type="ECO:0000313" key="5">
    <source>
        <dbReference type="EMBL" id="KAJ1524944.1"/>
    </source>
</evidence>
<accession>A0AAV7XJC0</accession>
<dbReference type="GO" id="GO:0005763">
    <property type="term" value="C:mitochondrial small ribosomal subunit"/>
    <property type="evidence" value="ECO:0007669"/>
    <property type="project" value="TreeGrafter"/>
</dbReference>
<comment type="similarity">
    <text evidence="1">Belongs to the bacterial ribosomal protein bS18 family.</text>
</comment>
<keyword evidence="6" id="KW-1185">Reference proteome</keyword>
<gene>
    <name evidence="5" type="ORF">ONE63_009802</name>
</gene>
<dbReference type="InterPro" id="IPR036870">
    <property type="entry name" value="Ribosomal_bS18_sf"/>
</dbReference>
<organism evidence="5 6">
    <name type="scientific">Megalurothrips usitatus</name>
    <name type="common">bean blossom thrips</name>
    <dbReference type="NCBI Taxonomy" id="439358"/>
    <lineage>
        <taxon>Eukaryota</taxon>
        <taxon>Metazoa</taxon>
        <taxon>Ecdysozoa</taxon>
        <taxon>Arthropoda</taxon>
        <taxon>Hexapoda</taxon>
        <taxon>Insecta</taxon>
        <taxon>Pterygota</taxon>
        <taxon>Neoptera</taxon>
        <taxon>Paraneoptera</taxon>
        <taxon>Thysanoptera</taxon>
        <taxon>Terebrantia</taxon>
        <taxon>Thripoidea</taxon>
        <taxon>Thripidae</taxon>
        <taxon>Megalurothrips</taxon>
    </lineage>
</organism>